<feature type="domain" description="L,D-TPase catalytic" evidence="2">
    <location>
        <begin position="114"/>
        <end position="271"/>
    </location>
</feature>
<evidence type="ECO:0000313" key="4">
    <source>
        <dbReference type="Proteomes" id="UP000011863"/>
    </source>
</evidence>
<dbReference type="InterPro" id="IPR005490">
    <property type="entry name" value="LD_TPept_cat_dom"/>
</dbReference>
<proteinExistence type="predicted"/>
<feature type="signal peptide" evidence="1">
    <location>
        <begin position="1"/>
        <end position="25"/>
    </location>
</feature>
<dbReference type="KEGG" id="aym:YM304_29060"/>
<feature type="chain" id="PRO_5039056092" description="L,D-TPase catalytic domain-containing protein" evidence="1">
    <location>
        <begin position="26"/>
        <end position="295"/>
    </location>
</feature>
<protein>
    <recommendedName>
        <fullName evidence="2">L,D-TPase catalytic domain-containing protein</fullName>
    </recommendedName>
</protein>
<evidence type="ECO:0000313" key="3">
    <source>
        <dbReference type="EMBL" id="BAN03220.1"/>
    </source>
</evidence>
<sequence length="295" mass="31163">MRNTGAVRRRRFTISLLASMLPVAAVGERVEAGWLDGLGASEEAAERGVAYPTEATCNLKTVRALATRHPDVRQFVVLVTDSFTDTTGDGYVAAQRSSGDWVCQTSAADARFGRNGTRLLLDRRSGDGTTPAGVFPMGAITAWDGERLNVFGNSPDPGVKNGVLYRDVQPEDCWGATPNDPDYNHLVNDPGCAGPDDEWLPRFGGVYSHAAVIGANLDPVTEATSGDAPGETPYAAAIFLHRHSYGSGRTSGPTRATSGCVSLAAAELVEVITALDPDLNPHFAIGPIDHLVQSA</sequence>
<dbReference type="AlphaFoldDB" id="A0A6C7EA13"/>
<evidence type="ECO:0000256" key="1">
    <source>
        <dbReference type="SAM" id="SignalP"/>
    </source>
</evidence>
<gene>
    <name evidence="3" type="ORF">YM304_29060</name>
</gene>
<dbReference type="PANTHER" id="PTHR38589">
    <property type="entry name" value="BLR0621 PROTEIN"/>
    <property type="match status" value="1"/>
</dbReference>
<reference evidence="3 4" key="1">
    <citation type="journal article" date="2013" name="Int. J. Syst. Evol. Microbiol.">
        <title>Ilumatobacter nonamiense sp. nov. and Ilumatobacter coccineum sp. nov., isolated from seashore sand.</title>
        <authorList>
            <person name="Matsumoto A."/>
            <person name="Kasai H."/>
            <person name="Matsuo Y."/>
            <person name="Shizuri Y."/>
            <person name="Ichikawa N."/>
            <person name="Fujita N."/>
            <person name="Omura S."/>
            <person name="Takahashi Y."/>
        </authorList>
    </citation>
    <scope>NUCLEOTIDE SEQUENCE [LARGE SCALE GENOMIC DNA]</scope>
    <source>
        <strain evidence="4">NBRC 103263 / KCTC 29153 / YM16-304</strain>
    </source>
</reference>
<dbReference type="Proteomes" id="UP000011863">
    <property type="component" value="Chromosome"/>
</dbReference>
<organism evidence="3 4">
    <name type="scientific">Ilumatobacter coccineus (strain NBRC 103263 / KCTC 29153 / YM16-304)</name>
    <dbReference type="NCBI Taxonomy" id="1313172"/>
    <lineage>
        <taxon>Bacteria</taxon>
        <taxon>Bacillati</taxon>
        <taxon>Actinomycetota</taxon>
        <taxon>Acidimicrobiia</taxon>
        <taxon>Acidimicrobiales</taxon>
        <taxon>Ilumatobacteraceae</taxon>
        <taxon>Ilumatobacter</taxon>
    </lineage>
</organism>
<name>A0A6C7EA13_ILUCY</name>
<evidence type="ECO:0000259" key="2">
    <source>
        <dbReference type="Pfam" id="PF03734"/>
    </source>
</evidence>
<dbReference type="EMBL" id="AP012057">
    <property type="protein sequence ID" value="BAN03220.1"/>
    <property type="molecule type" value="Genomic_DNA"/>
</dbReference>
<accession>A0A6C7EA13</accession>
<keyword evidence="1" id="KW-0732">Signal</keyword>
<dbReference type="PANTHER" id="PTHR38589:SF1">
    <property type="entry name" value="BLR0621 PROTEIN"/>
    <property type="match status" value="1"/>
</dbReference>
<dbReference type="Pfam" id="PF03734">
    <property type="entry name" value="YkuD"/>
    <property type="match status" value="1"/>
</dbReference>
<keyword evidence="4" id="KW-1185">Reference proteome</keyword>
<dbReference type="GO" id="GO:0016740">
    <property type="term" value="F:transferase activity"/>
    <property type="evidence" value="ECO:0007669"/>
    <property type="project" value="InterPro"/>
</dbReference>